<accession>A0A378QUZ4</accession>
<evidence type="ECO:0000313" key="1">
    <source>
        <dbReference type="EMBL" id="STZ04739.1"/>
    </source>
</evidence>
<evidence type="ECO:0000313" key="2">
    <source>
        <dbReference type="Proteomes" id="UP000255230"/>
    </source>
</evidence>
<sequence>MQLLVKKNTPVNAWDTTVSAAADSAVTVTPTIDDTNRTRAYEVTVNTDGNTIKVENGQLTANTTPLATTDGKVDAPAMQMHWQLQVTSLMRLTTLVGKQHQVQQVQVLLMARQKS</sequence>
<dbReference type="Proteomes" id="UP000255230">
    <property type="component" value="Unassembled WGS sequence"/>
</dbReference>
<proteinExistence type="predicted"/>
<dbReference type="AlphaFoldDB" id="A0A378QUZ4"/>
<name>A0A378QUZ4_FAUOS</name>
<gene>
    <name evidence="1" type="ORF">NCTC10465_02193</name>
</gene>
<protein>
    <submittedName>
        <fullName evidence="1">Uncharacterized protein</fullName>
    </submittedName>
</protein>
<dbReference type="EMBL" id="UGPY01000002">
    <property type="protein sequence ID" value="STZ04739.1"/>
    <property type="molecule type" value="Genomic_DNA"/>
</dbReference>
<keyword evidence="2" id="KW-1185">Reference proteome</keyword>
<organism evidence="1 2">
    <name type="scientific">Faucicola osloensis</name>
    <name type="common">Moraxella osloensis</name>
    <dbReference type="NCBI Taxonomy" id="34062"/>
    <lineage>
        <taxon>Bacteria</taxon>
        <taxon>Pseudomonadati</taxon>
        <taxon>Pseudomonadota</taxon>
        <taxon>Gammaproteobacteria</taxon>
        <taxon>Moraxellales</taxon>
        <taxon>Moraxellaceae</taxon>
        <taxon>Faucicola</taxon>
    </lineage>
</organism>
<reference evidence="1 2" key="1">
    <citation type="submission" date="2018-06" db="EMBL/GenBank/DDBJ databases">
        <authorList>
            <consortium name="Pathogen Informatics"/>
            <person name="Doyle S."/>
        </authorList>
    </citation>
    <scope>NUCLEOTIDE SEQUENCE [LARGE SCALE GENOMIC DNA]</scope>
    <source>
        <strain evidence="1 2">NCTC10465</strain>
    </source>
</reference>